<comment type="similarity">
    <text evidence="2">Belongs to the DNA2/NAM7 helicase family.</text>
</comment>
<evidence type="ECO:0000256" key="2">
    <source>
        <dbReference type="ARBA" id="ARBA00007913"/>
    </source>
</evidence>
<dbReference type="Proteomes" id="UP001168552">
    <property type="component" value="Unassembled WGS sequence"/>
</dbReference>
<comment type="subcellular location">
    <subcellularLocation>
        <location evidence="1">Cytoplasm</location>
    </subcellularLocation>
</comment>
<evidence type="ECO:0000256" key="7">
    <source>
        <dbReference type="ARBA" id="ARBA00022806"/>
    </source>
</evidence>
<dbReference type="EMBL" id="JAUHJS010000004">
    <property type="protein sequence ID" value="MDN4165680.1"/>
    <property type="molecule type" value="Genomic_DNA"/>
</dbReference>
<evidence type="ECO:0000256" key="8">
    <source>
        <dbReference type="ARBA" id="ARBA00022840"/>
    </source>
</evidence>
<dbReference type="RefSeq" id="WP_320004210.1">
    <property type="nucleotide sequence ID" value="NZ_JAUHJS010000004.1"/>
</dbReference>
<feature type="domain" description="DNA2/NAM7 helicase-like C-terminal" evidence="10">
    <location>
        <begin position="411"/>
        <end position="606"/>
    </location>
</feature>
<dbReference type="Pfam" id="PF13086">
    <property type="entry name" value="AAA_11"/>
    <property type="match status" value="1"/>
</dbReference>
<dbReference type="SUPFAM" id="SSF52540">
    <property type="entry name" value="P-loop containing nucleoside triphosphate hydrolases"/>
    <property type="match status" value="1"/>
</dbReference>
<dbReference type="InterPro" id="IPR048761">
    <property type="entry name" value="SMUBP-2_HCS1_1B"/>
</dbReference>
<evidence type="ECO:0000256" key="6">
    <source>
        <dbReference type="ARBA" id="ARBA00022801"/>
    </source>
</evidence>
<evidence type="ECO:0000313" key="13">
    <source>
        <dbReference type="Proteomes" id="UP001168552"/>
    </source>
</evidence>
<dbReference type="InterPro" id="IPR041679">
    <property type="entry name" value="DNA2/NAM7-like_C"/>
</dbReference>
<dbReference type="InterPro" id="IPR041677">
    <property type="entry name" value="DNA2/NAM7_AAA_11"/>
</dbReference>
<dbReference type="InterPro" id="IPR050534">
    <property type="entry name" value="Coronavir_polyprotein_1ab"/>
</dbReference>
<sequence>MTAKEELQHVLQLIKKERQADLQLYKDKVLNTSIERKKQEGICWYPVALKKYYIGMGERLIVEVERGSMQGKSHAFQSGKMVTLFTNQGGKGENPHVGGVINYVRDDQMVITLHEDELPDWIDEGKLGVDVMFDEASYREMESALHELIKTSSGRSHELVQILLGHQPAQFIPHPPLQIGRLNESQNAALNKVLSAQDVAILHGPPGTGKTTTLVQAILMTLKTEKQVLVAAPSNAAVDLLTEKLSEEGLMVVRIGHPARVTEASLSKTLDARIAHHANFKDLRAIRKKSEELRSMAHKYKRHFGRAEREQRQLLMQEAKSLKAEADHLEYYIINDLLEKADAITCTLVGANHYVLKGRQFLTVFIDEAAQSLEPACWIPIMKSHRVVFAGDHQQLPPTVKSVEAEREGLATTLFEKCIQRQSNTHHMLLTQYRMHEVIMHFSSERFYQNSLIAHPTVAQHRLAPEEAPLQFIDTAGCGFMEEQDAETLSRFNTEEAHWLLVAVNRMLERLPAEVCETFSMGIIAPYKAQVLLLRKKMSDYPYLIAMGERLSIDTVDAFQGQERDCIAMSLVRSNEKAEIGFLADIRRTNVAMTRARKKLIIMGDSTTLGSHPFYSDLLDYVQSQEAYQSAYEIMYSE</sequence>
<keyword evidence="4" id="KW-0963">Cytoplasm</keyword>
<organism evidence="12 13">
    <name type="scientific">Shiella aurantiaca</name>
    <dbReference type="NCBI Taxonomy" id="3058365"/>
    <lineage>
        <taxon>Bacteria</taxon>
        <taxon>Pseudomonadati</taxon>
        <taxon>Bacteroidota</taxon>
        <taxon>Cytophagia</taxon>
        <taxon>Cytophagales</taxon>
        <taxon>Shiellaceae</taxon>
        <taxon>Shiella</taxon>
    </lineage>
</organism>
<evidence type="ECO:0000256" key="4">
    <source>
        <dbReference type="ARBA" id="ARBA00022490"/>
    </source>
</evidence>
<evidence type="ECO:0000259" key="10">
    <source>
        <dbReference type="Pfam" id="PF13087"/>
    </source>
</evidence>
<dbReference type="Gene3D" id="2.40.30.270">
    <property type="match status" value="1"/>
</dbReference>
<dbReference type="EC" id="3.6.4.12" evidence="3"/>
<feature type="domain" description="Helicase SMUBP-2/HCS1 1B" evidence="11">
    <location>
        <begin position="10"/>
        <end position="120"/>
    </location>
</feature>
<evidence type="ECO:0000259" key="11">
    <source>
        <dbReference type="Pfam" id="PF21138"/>
    </source>
</evidence>
<evidence type="ECO:0000256" key="5">
    <source>
        <dbReference type="ARBA" id="ARBA00022741"/>
    </source>
</evidence>
<keyword evidence="13" id="KW-1185">Reference proteome</keyword>
<accession>A0ABT8F5L4</accession>
<keyword evidence="8" id="KW-0067">ATP-binding</keyword>
<evidence type="ECO:0000313" key="12">
    <source>
        <dbReference type="EMBL" id="MDN4165680.1"/>
    </source>
</evidence>
<dbReference type="Gene3D" id="3.40.50.300">
    <property type="entry name" value="P-loop containing nucleotide triphosphate hydrolases"/>
    <property type="match status" value="2"/>
</dbReference>
<dbReference type="InterPro" id="IPR027417">
    <property type="entry name" value="P-loop_NTPase"/>
</dbReference>
<keyword evidence="7" id="KW-0347">Helicase</keyword>
<dbReference type="Pfam" id="PF21138">
    <property type="entry name" value="SMUBP-2_HCS1_1B"/>
    <property type="match status" value="1"/>
</dbReference>
<evidence type="ECO:0000259" key="9">
    <source>
        <dbReference type="Pfam" id="PF13086"/>
    </source>
</evidence>
<protein>
    <recommendedName>
        <fullName evidence="3">DNA helicase</fullName>
        <ecNumber evidence="3">3.6.4.12</ecNumber>
    </recommendedName>
</protein>
<gene>
    <name evidence="12" type="ORF">QWY31_09210</name>
</gene>
<keyword evidence="6" id="KW-0378">Hydrolase</keyword>
<keyword evidence="5" id="KW-0547">Nucleotide-binding</keyword>
<evidence type="ECO:0000256" key="3">
    <source>
        <dbReference type="ARBA" id="ARBA00012551"/>
    </source>
</evidence>
<name>A0ABT8F5L4_9BACT</name>
<reference evidence="12" key="1">
    <citation type="submission" date="2023-06" db="EMBL/GenBank/DDBJ databases">
        <title>Cytophagales bacterium Strain LB-30, isolated from soil.</title>
        <authorList>
            <person name="Liu B."/>
        </authorList>
    </citation>
    <scope>NUCLEOTIDE SEQUENCE</scope>
    <source>
        <strain evidence="12">LB-30</strain>
    </source>
</reference>
<dbReference type="CDD" id="cd18808">
    <property type="entry name" value="SF1_C_Upf1"/>
    <property type="match status" value="1"/>
</dbReference>
<evidence type="ECO:0000256" key="1">
    <source>
        <dbReference type="ARBA" id="ARBA00004496"/>
    </source>
</evidence>
<dbReference type="Pfam" id="PF13087">
    <property type="entry name" value="AAA_12"/>
    <property type="match status" value="1"/>
</dbReference>
<comment type="caution">
    <text evidence="12">The sequence shown here is derived from an EMBL/GenBank/DDBJ whole genome shotgun (WGS) entry which is preliminary data.</text>
</comment>
<feature type="domain" description="DNA2/NAM7 helicase helicase" evidence="9">
    <location>
        <begin position="182"/>
        <end position="402"/>
    </location>
</feature>
<dbReference type="PANTHER" id="PTHR43788:SF8">
    <property type="entry name" value="DNA-BINDING PROTEIN SMUBP-2"/>
    <property type="match status" value="1"/>
</dbReference>
<dbReference type="PANTHER" id="PTHR43788">
    <property type="entry name" value="DNA2/NAM7 HELICASE FAMILY MEMBER"/>
    <property type="match status" value="1"/>
</dbReference>
<dbReference type="InterPro" id="IPR047187">
    <property type="entry name" value="SF1_C_Upf1"/>
</dbReference>
<proteinExistence type="inferred from homology"/>